<evidence type="ECO:0000259" key="1">
    <source>
        <dbReference type="Pfam" id="PF03061"/>
    </source>
</evidence>
<dbReference type="InterPro" id="IPR052061">
    <property type="entry name" value="PTE-AB_protein"/>
</dbReference>
<organism evidence="2 3">
    <name type="scientific">Meyerozyma guilliermondii (strain ATCC 6260 / CBS 566 / DSM 6381 / JCM 1539 / NBRC 10279 / NRRL Y-324)</name>
    <name type="common">Yeast</name>
    <name type="synonym">Candida guilliermondii</name>
    <dbReference type="NCBI Taxonomy" id="294746"/>
    <lineage>
        <taxon>Eukaryota</taxon>
        <taxon>Fungi</taxon>
        <taxon>Dikarya</taxon>
        <taxon>Ascomycota</taxon>
        <taxon>Saccharomycotina</taxon>
        <taxon>Pichiomycetes</taxon>
        <taxon>Debaryomycetaceae</taxon>
        <taxon>Meyerozyma</taxon>
    </lineage>
</organism>
<dbReference type="InterPro" id="IPR029069">
    <property type="entry name" value="HotDog_dom_sf"/>
</dbReference>
<dbReference type="PANTHER" id="PTHR47260">
    <property type="entry name" value="UPF0644 PROTEIN PB2B4.06"/>
    <property type="match status" value="1"/>
</dbReference>
<dbReference type="SUPFAM" id="SSF54637">
    <property type="entry name" value="Thioesterase/thiol ester dehydrase-isomerase"/>
    <property type="match status" value="1"/>
</dbReference>
<dbReference type="GeneID" id="5124434"/>
<dbReference type="EMBL" id="CH408161">
    <property type="protein sequence ID" value="EDK41233.1"/>
    <property type="molecule type" value="Genomic_DNA"/>
</dbReference>
<dbReference type="OMA" id="GRKCIIT"/>
<evidence type="ECO:0000313" key="3">
    <source>
        <dbReference type="Proteomes" id="UP000001997"/>
    </source>
</evidence>
<dbReference type="Proteomes" id="UP000001997">
    <property type="component" value="Unassembled WGS sequence"/>
</dbReference>
<proteinExistence type="predicted"/>
<dbReference type="Gene3D" id="3.10.129.10">
    <property type="entry name" value="Hotdog Thioesterase"/>
    <property type="match status" value="1"/>
</dbReference>
<keyword evidence="3" id="KW-1185">Reference proteome</keyword>
<dbReference type="OrthoDB" id="506431at2759"/>
<dbReference type="InterPro" id="IPR006683">
    <property type="entry name" value="Thioestr_dom"/>
</dbReference>
<reference evidence="2 3" key="1">
    <citation type="journal article" date="2009" name="Nature">
        <title>Evolution of pathogenicity and sexual reproduction in eight Candida genomes.</title>
        <authorList>
            <person name="Butler G."/>
            <person name="Rasmussen M.D."/>
            <person name="Lin M.F."/>
            <person name="Santos M.A."/>
            <person name="Sakthikumar S."/>
            <person name="Munro C.A."/>
            <person name="Rheinbay E."/>
            <person name="Grabherr M."/>
            <person name="Forche A."/>
            <person name="Reedy J.L."/>
            <person name="Agrafioti I."/>
            <person name="Arnaud M.B."/>
            <person name="Bates S."/>
            <person name="Brown A.J."/>
            <person name="Brunke S."/>
            <person name="Costanzo M.C."/>
            <person name="Fitzpatrick D.A."/>
            <person name="de Groot P.W."/>
            <person name="Harris D."/>
            <person name="Hoyer L.L."/>
            <person name="Hube B."/>
            <person name="Klis F.M."/>
            <person name="Kodira C."/>
            <person name="Lennard N."/>
            <person name="Logue M.E."/>
            <person name="Martin R."/>
            <person name="Neiman A.M."/>
            <person name="Nikolaou E."/>
            <person name="Quail M.A."/>
            <person name="Quinn J."/>
            <person name="Santos M.C."/>
            <person name="Schmitzberger F.F."/>
            <person name="Sherlock G."/>
            <person name="Shah P."/>
            <person name="Silverstein K.A."/>
            <person name="Skrzypek M.S."/>
            <person name="Soll D."/>
            <person name="Staggs R."/>
            <person name="Stansfield I."/>
            <person name="Stumpf M.P."/>
            <person name="Sudbery P.E."/>
            <person name="Srikantha T."/>
            <person name="Zeng Q."/>
            <person name="Berman J."/>
            <person name="Berriman M."/>
            <person name="Heitman J."/>
            <person name="Gow N.A."/>
            <person name="Lorenz M.C."/>
            <person name="Birren B.W."/>
            <person name="Kellis M."/>
            <person name="Cuomo C.A."/>
        </authorList>
    </citation>
    <scope>NUCLEOTIDE SEQUENCE [LARGE SCALE GENOMIC DNA]</scope>
    <source>
        <strain evidence="3">ATCC 6260 / CBS 566 / DSM 6381 / JCM 1539 / NBRC 10279 / NRRL Y-324</strain>
    </source>
</reference>
<gene>
    <name evidence="2" type="ORF">PGUG_05331</name>
</gene>
<dbReference type="AlphaFoldDB" id="A5DPY0"/>
<feature type="domain" description="Thioesterase" evidence="1">
    <location>
        <begin position="118"/>
        <end position="185"/>
    </location>
</feature>
<dbReference type="HOGENOM" id="CLU_052827_2_2_1"/>
<protein>
    <recommendedName>
        <fullName evidence="1">Thioesterase domain-containing protein</fullName>
    </recommendedName>
</protein>
<dbReference type="PANTHER" id="PTHR47260:SF4">
    <property type="entry name" value="MIOREX COMPLEX COMPONENT 3"/>
    <property type="match status" value="1"/>
</dbReference>
<dbReference type="RefSeq" id="XP_001482311.1">
    <property type="nucleotide sequence ID" value="XM_001482261.1"/>
</dbReference>
<name>A5DPY0_PICGU</name>
<dbReference type="FunCoup" id="A5DPY0">
    <property type="interactions" value="21"/>
</dbReference>
<dbReference type="VEuPathDB" id="FungiDB:PGUG_05331"/>
<evidence type="ECO:0000313" key="2">
    <source>
        <dbReference type="EMBL" id="EDK41233.1"/>
    </source>
</evidence>
<accession>A5DPY0</accession>
<dbReference type="InParanoid" id="A5DPY0"/>
<sequence>MLRFITRTTTPLLAFGLGFAAFPYRKSVRDTKLQHINEDIAQKILSSNQAQELINDPEWEQVISSNTFPHQHKKNYVSRGLLMGPNLFEIDPIIYMNPTKGEFVGFYHLGSKLVSQDGRVHNGVVATLLDEGLCACGFPRLPSTKGVTAQLALNFENEADPETTVVLRAKIIEARGRKVVSGGTLESFDPEGKTQPHVIASGKVVLVEPNWFKYFRWVQPV</sequence>
<dbReference type="eggNOG" id="KOG4781">
    <property type="taxonomic scope" value="Eukaryota"/>
</dbReference>
<dbReference type="Pfam" id="PF03061">
    <property type="entry name" value="4HBT"/>
    <property type="match status" value="1"/>
</dbReference>
<dbReference type="GO" id="GO:0005743">
    <property type="term" value="C:mitochondrial inner membrane"/>
    <property type="evidence" value="ECO:0007669"/>
    <property type="project" value="EnsemblFungi"/>
</dbReference>
<dbReference type="KEGG" id="pgu:PGUG_05331"/>